<dbReference type="Proteomes" id="UP000010552">
    <property type="component" value="Unassembled WGS sequence"/>
</dbReference>
<evidence type="ECO:0000256" key="3">
    <source>
        <dbReference type="ARBA" id="ARBA00004496"/>
    </source>
</evidence>
<feature type="domain" description="AIP/AIPL N-terminal FKBP-type PPIase" evidence="10">
    <location>
        <begin position="30"/>
        <end position="154"/>
    </location>
</feature>
<dbReference type="GO" id="GO:0003755">
    <property type="term" value="F:peptidyl-prolyl cis-trans isomerase activity"/>
    <property type="evidence" value="ECO:0007669"/>
    <property type="project" value="InterPro"/>
</dbReference>
<name>L5JWN5_PTEAL</name>
<dbReference type="FunFam" id="1.25.40.10:FF:000052">
    <property type="entry name" value="Aryl-hydrocarbon-interacting protein-like 1"/>
    <property type="match status" value="1"/>
</dbReference>
<dbReference type="Pfam" id="PF23322">
    <property type="entry name" value="PPIase_AIP"/>
    <property type="match status" value="1"/>
</dbReference>
<proteinExistence type="predicted"/>
<feature type="compositionally biased region" description="Polar residues" evidence="9">
    <location>
        <begin position="390"/>
        <end position="399"/>
    </location>
</feature>
<protein>
    <recommendedName>
        <fullName evidence="4">Aryl-hydrocarbon-interacting protein-like 1</fullName>
    </recommendedName>
</protein>
<dbReference type="PANTHER" id="PTHR11242">
    <property type="entry name" value="ARYL HYDROCARBON RECEPTOR INTERACTING PROTEIN RELATED"/>
    <property type="match status" value="1"/>
</dbReference>
<dbReference type="InParanoid" id="L5JWN5"/>
<organism evidence="11 12">
    <name type="scientific">Pteropus alecto</name>
    <name type="common">Black flying fox</name>
    <dbReference type="NCBI Taxonomy" id="9402"/>
    <lineage>
        <taxon>Eukaryota</taxon>
        <taxon>Metazoa</taxon>
        <taxon>Chordata</taxon>
        <taxon>Craniata</taxon>
        <taxon>Vertebrata</taxon>
        <taxon>Euteleostomi</taxon>
        <taxon>Mammalia</taxon>
        <taxon>Eutheria</taxon>
        <taxon>Laurasiatheria</taxon>
        <taxon>Chiroptera</taxon>
        <taxon>Yinpterochiroptera</taxon>
        <taxon>Pteropodoidea</taxon>
        <taxon>Pteropodidae</taxon>
        <taxon>Pteropodinae</taxon>
        <taxon>Pteropus</taxon>
    </lineage>
</organism>
<dbReference type="eggNOG" id="KOG0545">
    <property type="taxonomic scope" value="Eukaryota"/>
</dbReference>
<dbReference type="EMBL" id="KB031076">
    <property type="protein sequence ID" value="ELK03745.1"/>
    <property type="molecule type" value="Genomic_DNA"/>
</dbReference>
<feature type="region of interest" description="Disordered" evidence="9">
    <location>
        <begin position="377"/>
        <end position="411"/>
    </location>
</feature>
<dbReference type="STRING" id="9402.L5JWN5"/>
<comment type="function">
    <text evidence="1">May be important in protein trafficking and/or protein folding and stabilization.</text>
</comment>
<keyword evidence="7" id="KW-0802">TPR repeat</keyword>
<sequence length="457" mass="52530">MDAALLLNVEGIKKTILHGGTGELPNFITGSRVTFHFRTMKCDEERTVIDDSKQVGQPMHIIIGNMFKLEVWEILLTSMRVSEVAEFWCDTIHTGVYPILSRSLRQMAEGKDPTEWHVHTCGLANMFAYHTLGYEDLDELQREPQPLIFVIELLQVEAPSEYQRETWNLSNTERMQAVPILHGEGNRLFKLGRYEEASSKYQEAIVCLRNLQTKEKPWEAQWLKLEKMINTLILNYCQCLLKREEYYEVLEHTSDILRQHPGIVKAYYLRARAHSEVWNEAEAKADLERVLELEPSMRKAVHRELRLLESRLEEKREEERLRCRNMLAAPVRASHQGAHHRSDPSAPTRQPGHGSFKKKGYENQEVLQLQDLVARPQPGNVHSLRKPSSELLNLSQQKQVPRVSPRRRSGQSIASLLPSSFQAGVYELHRTSLVVLLSGALSLMMHQGTFRSCISGP</sequence>
<evidence type="ECO:0000256" key="5">
    <source>
        <dbReference type="ARBA" id="ARBA00022490"/>
    </source>
</evidence>
<evidence type="ECO:0000313" key="12">
    <source>
        <dbReference type="Proteomes" id="UP000010552"/>
    </source>
</evidence>
<accession>L5JWN5</accession>
<comment type="subcellular location">
    <subcellularLocation>
        <location evidence="3">Cytoplasm</location>
    </subcellularLocation>
    <subcellularLocation>
        <location evidence="2">Nucleus</location>
    </subcellularLocation>
</comment>
<dbReference type="SUPFAM" id="SSF54534">
    <property type="entry name" value="FKBP-like"/>
    <property type="match status" value="1"/>
</dbReference>
<dbReference type="InterPro" id="IPR039663">
    <property type="entry name" value="AIP/AIPL1/TTC9"/>
</dbReference>
<keyword evidence="6" id="KW-0677">Repeat</keyword>
<dbReference type="FunCoup" id="L5JWN5">
    <property type="interactions" value="71"/>
</dbReference>
<keyword evidence="12" id="KW-1185">Reference proteome</keyword>
<dbReference type="GO" id="GO:0005634">
    <property type="term" value="C:nucleus"/>
    <property type="evidence" value="ECO:0007669"/>
    <property type="project" value="UniProtKB-SubCell"/>
</dbReference>
<dbReference type="SMART" id="SM00028">
    <property type="entry name" value="TPR"/>
    <property type="match status" value="2"/>
</dbReference>
<evidence type="ECO:0000259" key="10">
    <source>
        <dbReference type="Pfam" id="PF23322"/>
    </source>
</evidence>
<evidence type="ECO:0000256" key="2">
    <source>
        <dbReference type="ARBA" id="ARBA00004123"/>
    </source>
</evidence>
<dbReference type="Gene3D" id="3.10.50.40">
    <property type="match status" value="1"/>
</dbReference>
<evidence type="ECO:0000256" key="4">
    <source>
        <dbReference type="ARBA" id="ARBA00015658"/>
    </source>
</evidence>
<evidence type="ECO:0000256" key="7">
    <source>
        <dbReference type="ARBA" id="ARBA00022803"/>
    </source>
</evidence>
<evidence type="ECO:0000256" key="1">
    <source>
        <dbReference type="ARBA" id="ARBA00002748"/>
    </source>
</evidence>
<dbReference type="GO" id="GO:0005737">
    <property type="term" value="C:cytoplasm"/>
    <property type="evidence" value="ECO:0007669"/>
    <property type="project" value="UniProtKB-SubCell"/>
</dbReference>
<evidence type="ECO:0000256" key="8">
    <source>
        <dbReference type="ARBA" id="ARBA00023242"/>
    </source>
</evidence>
<keyword evidence="8" id="KW-0539">Nucleus</keyword>
<keyword evidence="5" id="KW-0963">Cytoplasm</keyword>
<feature type="region of interest" description="Disordered" evidence="9">
    <location>
        <begin position="331"/>
        <end position="358"/>
    </location>
</feature>
<dbReference type="InterPro" id="IPR011990">
    <property type="entry name" value="TPR-like_helical_dom_sf"/>
</dbReference>
<dbReference type="InterPro" id="IPR019734">
    <property type="entry name" value="TPR_rpt"/>
</dbReference>
<dbReference type="AlphaFoldDB" id="L5JWN5"/>
<dbReference type="SUPFAM" id="SSF48452">
    <property type="entry name" value="TPR-like"/>
    <property type="match status" value="1"/>
</dbReference>
<dbReference type="InterPro" id="IPR056277">
    <property type="entry name" value="PPIase_AIP"/>
</dbReference>
<evidence type="ECO:0000256" key="6">
    <source>
        <dbReference type="ARBA" id="ARBA00022737"/>
    </source>
</evidence>
<dbReference type="FunFam" id="3.10.50.40:FF:000018">
    <property type="entry name" value="Aryl-hydrocarbon-interacting protein-like 1"/>
    <property type="match status" value="1"/>
</dbReference>
<evidence type="ECO:0000256" key="9">
    <source>
        <dbReference type="SAM" id="MobiDB-lite"/>
    </source>
</evidence>
<evidence type="ECO:0000313" key="11">
    <source>
        <dbReference type="EMBL" id="ELK03745.1"/>
    </source>
</evidence>
<dbReference type="PANTHER" id="PTHR11242:SF2">
    <property type="entry name" value="ARYL-HYDROCARBON-INTERACTING PROTEIN-LIKE 1"/>
    <property type="match status" value="1"/>
</dbReference>
<dbReference type="InterPro" id="IPR046357">
    <property type="entry name" value="PPIase_dom_sf"/>
</dbReference>
<dbReference type="Gene3D" id="1.25.40.10">
    <property type="entry name" value="Tetratricopeptide repeat domain"/>
    <property type="match status" value="1"/>
</dbReference>
<gene>
    <name evidence="11" type="ORF">PAL_GLEAN10010110</name>
</gene>
<reference evidence="12" key="1">
    <citation type="journal article" date="2013" name="Science">
        <title>Comparative analysis of bat genomes provides insight into the evolution of flight and immunity.</title>
        <authorList>
            <person name="Zhang G."/>
            <person name="Cowled C."/>
            <person name="Shi Z."/>
            <person name="Huang Z."/>
            <person name="Bishop-Lilly K.A."/>
            <person name="Fang X."/>
            <person name="Wynne J.W."/>
            <person name="Xiong Z."/>
            <person name="Baker M.L."/>
            <person name="Zhao W."/>
            <person name="Tachedjian M."/>
            <person name="Zhu Y."/>
            <person name="Zhou P."/>
            <person name="Jiang X."/>
            <person name="Ng J."/>
            <person name="Yang L."/>
            <person name="Wu L."/>
            <person name="Xiao J."/>
            <person name="Feng Y."/>
            <person name="Chen Y."/>
            <person name="Sun X."/>
            <person name="Zhang Y."/>
            <person name="Marsh G.A."/>
            <person name="Crameri G."/>
            <person name="Broder C.C."/>
            <person name="Frey K.G."/>
            <person name="Wang L.F."/>
            <person name="Wang J."/>
        </authorList>
    </citation>
    <scope>NUCLEOTIDE SEQUENCE [LARGE SCALE GENOMIC DNA]</scope>
</reference>